<dbReference type="SMART" id="SM00460">
    <property type="entry name" value="TGc"/>
    <property type="match status" value="1"/>
</dbReference>
<feature type="transmembrane region" description="Helical" evidence="2">
    <location>
        <begin position="434"/>
        <end position="453"/>
    </location>
</feature>
<dbReference type="AlphaFoldDB" id="A0A5C5ZJW0"/>
<protein>
    <submittedName>
        <fullName evidence="4">Transglutaminase-like superfamily protein</fullName>
    </submittedName>
</protein>
<proteinExistence type="predicted"/>
<organism evidence="4 5">
    <name type="scientific">Pseudobythopirellula maris</name>
    <dbReference type="NCBI Taxonomy" id="2527991"/>
    <lineage>
        <taxon>Bacteria</taxon>
        <taxon>Pseudomonadati</taxon>
        <taxon>Planctomycetota</taxon>
        <taxon>Planctomycetia</taxon>
        <taxon>Pirellulales</taxon>
        <taxon>Lacipirellulaceae</taxon>
        <taxon>Pseudobythopirellula</taxon>
    </lineage>
</organism>
<evidence type="ECO:0000256" key="1">
    <source>
        <dbReference type="SAM" id="MobiDB-lite"/>
    </source>
</evidence>
<dbReference type="RefSeq" id="WP_197525784.1">
    <property type="nucleotide sequence ID" value="NZ_SJPQ01000003.1"/>
</dbReference>
<dbReference type="Pfam" id="PF14402">
    <property type="entry name" value="7TM_transglut"/>
    <property type="match status" value="1"/>
</dbReference>
<dbReference type="PANTHER" id="PTHR33490:SF3">
    <property type="entry name" value="CONSERVED INTEGRAL MEMBRANE PROTEIN"/>
    <property type="match status" value="1"/>
</dbReference>
<keyword evidence="5" id="KW-1185">Reference proteome</keyword>
<dbReference type="EMBL" id="SJPQ01000003">
    <property type="protein sequence ID" value="TWT87405.1"/>
    <property type="molecule type" value="Genomic_DNA"/>
</dbReference>
<accession>A0A5C5ZJW0</accession>
<feature type="transmembrane region" description="Helical" evidence="2">
    <location>
        <begin position="490"/>
        <end position="509"/>
    </location>
</feature>
<evidence type="ECO:0000256" key="2">
    <source>
        <dbReference type="SAM" id="Phobius"/>
    </source>
</evidence>
<evidence type="ECO:0000259" key="3">
    <source>
        <dbReference type="SMART" id="SM00460"/>
    </source>
</evidence>
<dbReference type="Gene3D" id="3.10.620.30">
    <property type="match status" value="1"/>
</dbReference>
<feature type="transmembrane region" description="Helical" evidence="2">
    <location>
        <begin position="459"/>
        <end position="478"/>
    </location>
</feature>
<evidence type="ECO:0000313" key="4">
    <source>
        <dbReference type="EMBL" id="TWT87405.1"/>
    </source>
</evidence>
<dbReference type="Proteomes" id="UP000315440">
    <property type="component" value="Unassembled WGS sequence"/>
</dbReference>
<dbReference type="PANTHER" id="PTHR33490">
    <property type="entry name" value="BLR5614 PROTEIN-RELATED"/>
    <property type="match status" value="1"/>
</dbReference>
<keyword evidence="2" id="KW-1133">Transmembrane helix</keyword>
<feature type="region of interest" description="Disordered" evidence="1">
    <location>
        <begin position="537"/>
        <end position="579"/>
    </location>
</feature>
<dbReference type="InterPro" id="IPR002931">
    <property type="entry name" value="Transglutaminase-like"/>
</dbReference>
<keyword evidence="2" id="KW-0472">Membrane</keyword>
<keyword evidence="2" id="KW-0812">Transmembrane</keyword>
<dbReference type="InterPro" id="IPR025840">
    <property type="entry name" value="7TM_transglut"/>
</dbReference>
<evidence type="ECO:0000313" key="5">
    <source>
        <dbReference type="Proteomes" id="UP000315440"/>
    </source>
</evidence>
<gene>
    <name evidence="4" type="ORF">Mal64_29440</name>
</gene>
<feature type="transmembrane region" description="Helical" evidence="2">
    <location>
        <begin position="400"/>
        <end position="422"/>
    </location>
</feature>
<dbReference type="InterPro" id="IPR038765">
    <property type="entry name" value="Papain-like_cys_pep_sf"/>
</dbReference>
<dbReference type="Pfam" id="PF01841">
    <property type="entry name" value="Transglut_core"/>
    <property type="match status" value="1"/>
</dbReference>
<reference evidence="4 5" key="1">
    <citation type="submission" date="2019-02" db="EMBL/GenBank/DDBJ databases">
        <title>Deep-cultivation of Planctomycetes and their phenomic and genomic characterization uncovers novel biology.</title>
        <authorList>
            <person name="Wiegand S."/>
            <person name="Jogler M."/>
            <person name="Boedeker C."/>
            <person name="Pinto D."/>
            <person name="Vollmers J."/>
            <person name="Rivas-Marin E."/>
            <person name="Kohn T."/>
            <person name="Peeters S.H."/>
            <person name="Heuer A."/>
            <person name="Rast P."/>
            <person name="Oberbeckmann S."/>
            <person name="Bunk B."/>
            <person name="Jeske O."/>
            <person name="Meyerdierks A."/>
            <person name="Storesund J.E."/>
            <person name="Kallscheuer N."/>
            <person name="Luecker S."/>
            <person name="Lage O.M."/>
            <person name="Pohl T."/>
            <person name="Merkel B.J."/>
            <person name="Hornburger P."/>
            <person name="Mueller R.-W."/>
            <person name="Bruemmer F."/>
            <person name="Labrenz M."/>
            <person name="Spormann A.M."/>
            <person name="Op Den Camp H."/>
            <person name="Overmann J."/>
            <person name="Amann R."/>
            <person name="Jetten M.S.M."/>
            <person name="Mascher T."/>
            <person name="Medema M.H."/>
            <person name="Devos D.P."/>
            <person name="Kaster A.-K."/>
            <person name="Ovreas L."/>
            <person name="Rohde M."/>
            <person name="Galperin M.Y."/>
            <person name="Jogler C."/>
        </authorList>
    </citation>
    <scope>NUCLEOTIDE SEQUENCE [LARGE SCALE GENOMIC DNA]</scope>
    <source>
        <strain evidence="4 5">Mal64</strain>
    </source>
</reference>
<dbReference type="SUPFAM" id="SSF54001">
    <property type="entry name" value="Cysteine proteinases"/>
    <property type="match status" value="1"/>
</dbReference>
<feature type="transmembrane region" description="Helical" evidence="2">
    <location>
        <begin position="329"/>
        <end position="350"/>
    </location>
</feature>
<sequence>MSSRNLSNLTVVVLVLLGLVATQTRRASRQEADATLYNSDWRLTYSVDFQVLKPGTEVRIALPADTASVQKLNEEILAPLLTEEIRLRTPSNTRELLATAGQTGDYEVTAQFDLRLLADGSVQRRMPVVKLPLDTRQRYLRAEETLPVSDPKVQSLLQRFRSETATDREKIHRIYSYCLNDLQEARGEGAGDDVLEVINRGQASPIGRARTYATLCRASRFPARLVTGFRLEQRLRGKPHTWVEVFLGNHWIPFDPYNGHAWAMPPSYVPARIDGESIVNPPGDDPPMPYSTEFSMVRLPPRKSVLQSDAEHPSQVLNLTRLPVEMHEIMSLLLLLPFGALIVSFCRNVVGIQTFGVFSPALLAMSFIYAEWVTGIMVLAVVLVTGILGRSLLEHLRLLMVPRLSIVLTAIILFVVFGVSALDYLNVTPSAKAVLLPLVILTVMIERFYVTIAEDGLPFAVRLAAGTLLVSSFCYLMLRWDEVGRIVLDYPELHLFTIAAFVLIGRYTGYRLTELWRFSSFVENSVAVAGGAPASAAHEGDAVESGVSAGGPTGEGAAEDRGPDDGPTGPTPPEGEGRS</sequence>
<feature type="domain" description="Transglutaminase-like" evidence="3">
    <location>
        <begin position="197"/>
        <end position="258"/>
    </location>
</feature>
<comment type="caution">
    <text evidence="4">The sequence shown here is derived from an EMBL/GenBank/DDBJ whole genome shotgun (WGS) entry which is preliminary data.</text>
</comment>
<feature type="transmembrane region" description="Helical" evidence="2">
    <location>
        <begin position="362"/>
        <end position="388"/>
    </location>
</feature>
<name>A0A5C5ZJW0_9BACT</name>